<dbReference type="Pfam" id="PF07195">
    <property type="entry name" value="FliD_C"/>
    <property type="match status" value="1"/>
</dbReference>
<proteinExistence type="inferred from homology"/>
<sequence length="452" mass="45574">MATMGIDGLVSGLQTTDLINQLMQVESAPQTLLKSKQSATTNLVTALQSLNTKVSSLKDAATKAATASSWDVTKATASAASVTATTGAGSTPTELTFRVDALASSQVSLTDYAALPAAGEKLTFKAPDGTLTEVTVGADAAATARAISASKAGVNAVAVTVGGTTRLQLTAAESGEEHAFTAWAGTAAQVGAGTATSLPLVETRAAKDAQITLWAGVAGAEQQVTSSTNTFSDVLVGTSITVSKVEADPVTLTVSRDTAAVTSLASGLVGALGVVLSEVASRTATTTTTAADGGTVISGGLFAGDSAVRSLKQALQTAASYPVDGSSPSEVGISISAKDGTFAFDEAKFKAALAADPDKVEKIVSGLAQRVADVAKGASDSVDGTLTRKITGQQDLVKDLGTQIDAWDRRLEVRRESLQKTYSALEVTLSNLQSQSSWLAGQLSSLSASSSS</sequence>
<comment type="function">
    <text evidence="5">Required for morphogenesis and for the elongation of the flagellar filament by facilitating polymerization of the flagellin monomers at the tip of growing filament. Forms a capping structure, which prevents flagellin subunits (transported through the central channel of the flagellum) from leaking out without polymerization at the distal end.</text>
</comment>
<dbReference type="InterPro" id="IPR010809">
    <property type="entry name" value="FliD_C"/>
</dbReference>
<protein>
    <recommendedName>
        <fullName evidence="5">Flagellar hook-associated protein 2</fullName>
        <shortName evidence="5">HAP2</shortName>
    </recommendedName>
    <alternativeName>
        <fullName evidence="5">Flagellar cap protein</fullName>
    </alternativeName>
</protein>
<comment type="subunit">
    <text evidence="2 5">Homopentamer.</text>
</comment>
<dbReference type="EMBL" id="JAAXOY010000076">
    <property type="protein sequence ID" value="NKY38929.1"/>
    <property type="molecule type" value="Genomic_DNA"/>
</dbReference>
<dbReference type="Proteomes" id="UP000777774">
    <property type="component" value="Unassembled WGS sequence"/>
</dbReference>
<organism evidence="8 9">
    <name type="scientific">Cellulomonas septica</name>
    <dbReference type="NCBI Taxonomy" id="285080"/>
    <lineage>
        <taxon>Bacteria</taxon>
        <taxon>Bacillati</taxon>
        <taxon>Actinomycetota</taxon>
        <taxon>Actinomycetes</taxon>
        <taxon>Micrococcales</taxon>
        <taxon>Cellulomonadaceae</taxon>
        <taxon>Cellulomonas</taxon>
    </lineage>
</organism>
<evidence type="ECO:0000313" key="9">
    <source>
        <dbReference type="Proteomes" id="UP000777774"/>
    </source>
</evidence>
<evidence type="ECO:0000256" key="4">
    <source>
        <dbReference type="ARBA" id="ARBA00023143"/>
    </source>
</evidence>
<dbReference type="PANTHER" id="PTHR30288:SF0">
    <property type="entry name" value="FLAGELLAR HOOK-ASSOCIATED PROTEIN 2"/>
    <property type="match status" value="1"/>
</dbReference>
<evidence type="ECO:0000256" key="2">
    <source>
        <dbReference type="ARBA" id="ARBA00011255"/>
    </source>
</evidence>
<dbReference type="Pfam" id="PF02465">
    <property type="entry name" value="FliD_N"/>
    <property type="match status" value="1"/>
</dbReference>
<evidence type="ECO:0000256" key="5">
    <source>
        <dbReference type="RuleBase" id="RU362066"/>
    </source>
</evidence>
<feature type="domain" description="Flagellar hook-associated protein 2 N-terminal" evidence="6">
    <location>
        <begin position="11"/>
        <end position="106"/>
    </location>
</feature>
<evidence type="ECO:0000256" key="3">
    <source>
        <dbReference type="ARBA" id="ARBA00023054"/>
    </source>
</evidence>
<dbReference type="InterPro" id="IPR040026">
    <property type="entry name" value="FliD"/>
</dbReference>
<comment type="similarity">
    <text evidence="1 5">Belongs to the FliD family.</text>
</comment>
<keyword evidence="4 5" id="KW-0975">Bacterial flagellum</keyword>
<keyword evidence="8" id="KW-0282">Flagellum</keyword>
<accession>A0ABX1JYC0</accession>
<reference evidence="8 9" key="1">
    <citation type="submission" date="2020-04" db="EMBL/GenBank/DDBJ databases">
        <title>MicrobeNet Type strains.</title>
        <authorList>
            <person name="Nicholson A.C."/>
        </authorList>
    </citation>
    <scope>NUCLEOTIDE SEQUENCE [LARGE SCALE GENOMIC DNA]</scope>
    <source>
        <strain evidence="8 9">ATCC BAA-787</strain>
    </source>
</reference>
<feature type="domain" description="Flagellar hook-associated protein 2 C-terminal" evidence="7">
    <location>
        <begin position="206"/>
        <end position="433"/>
    </location>
</feature>
<gene>
    <name evidence="8" type="primary">fliD</name>
    <name evidence="8" type="ORF">HGA02_05105</name>
</gene>
<keyword evidence="3" id="KW-0175">Coiled coil</keyword>
<keyword evidence="8" id="KW-0969">Cilium</keyword>
<comment type="caution">
    <text evidence="8">The sequence shown here is derived from an EMBL/GenBank/DDBJ whole genome shotgun (WGS) entry which is preliminary data.</text>
</comment>
<keyword evidence="5" id="KW-0964">Secreted</keyword>
<evidence type="ECO:0000259" key="6">
    <source>
        <dbReference type="Pfam" id="PF02465"/>
    </source>
</evidence>
<comment type="subcellular location">
    <subcellularLocation>
        <location evidence="5">Secreted</location>
    </subcellularLocation>
    <subcellularLocation>
        <location evidence="5">Bacterial flagellum</location>
    </subcellularLocation>
</comment>
<name>A0ABX1JYC0_9CELL</name>
<evidence type="ECO:0000256" key="1">
    <source>
        <dbReference type="ARBA" id="ARBA00009764"/>
    </source>
</evidence>
<keyword evidence="8" id="KW-0966">Cell projection</keyword>
<evidence type="ECO:0000313" key="8">
    <source>
        <dbReference type="EMBL" id="NKY38929.1"/>
    </source>
</evidence>
<dbReference type="RefSeq" id="WP_168678086.1">
    <property type="nucleotide sequence ID" value="NZ_JAAXOY010000076.1"/>
</dbReference>
<keyword evidence="9" id="KW-1185">Reference proteome</keyword>
<dbReference type="InterPro" id="IPR003481">
    <property type="entry name" value="FliD_N"/>
</dbReference>
<dbReference type="PANTHER" id="PTHR30288">
    <property type="entry name" value="FLAGELLAR CAP/ASSEMBLY PROTEIN FLID"/>
    <property type="match status" value="1"/>
</dbReference>
<evidence type="ECO:0000259" key="7">
    <source>
        <dbReference type="Pfam" id="PF07195"/>
    </source>
</evidence>